<dbReference type="EMBL" id="FONV01000001">
    <property type="protein sequence ID" value="SFE36754.1"/>
    <property type="molecule type" value="Genomic_DNA"/>
</dbReference>
<dbReference type="Pfam" id="PF22738">
    <property type="entry name" value="NNH7"/>
    <property type="match status" value="1"/>
</dbReference>
<protein>
    <recommendedName>
        <fullName evidence="2">NACHT N-terminal Helical domain-containing protein</fullName>
    </recommendedName>
</protein>
<dbReference type="Gene3D" id="3.40.50.300">
    <property type="entry name" value="P-loop containing nucleotide triphosphate hydrolases"/>
    <property type="match status" value="1"/>
</dbReference>
<dbReference type="SUPFAM" id="SSF52540">
    <property type="entry name" value="P-loop containing nucleoside triphosphate hydrolases"/>
    <property type="match status" value="1"/>
</dbReference>
<feature type="domain" description="NACHT N-terminal Helical" evidence="2">
    <location>
        <begin position="6"/>
        <end position="225"/>
    </location>
</feature>
<dbReference type="InterPro" id="IPR027417">
    <property type="entry name" value="P-loop_NTPase"/>
</dbReference>
<evidence type="ECO:0000313" key="4">
    <source>
        <dbReference type="Proteomes" id="UP000199645"/>
    </source>
</evidence>
<dbReference type="Proteomes" id="UP000199645">
    <property type="component" value="Unassembled WGS sequence"/>
</dbReference>
<dbReference type="InterPro" id="IPR054567">
    <property type="entry name" value="NNH7"/>
</dbReference>
<keyword evidence="4" id="KW-1185">Reference proteome</keyword>
<dbReference type="AlphaFoldDB" id="A0A1I1ZY30"/>
<reference evidence="3 4" key="1">
    <citation type="submission" date="2016-10" db="EMBL/GenBank/DDBJ databases">
        <authorList>
            <person name="de Groot N.N."/>
        </authorList>
    </citation>
    <scope>NUCLEOTIDE SEQUENCE [LARGE SCALE GENOMIC DNA]</scope>
    <source>
        <strain evidence="3 4">DSM 43019</strain>
    </source>
</reference>
<name>A0A1I1ZY30_9ACTN</name>
<organism evidence="3 4">
    <name type="scientific">Actinoplanes philippinensis</name>
    <dbReference type="NCBI Taxonomy" id="35752"/>
    <lineage>
        <taxon>Bacteria</taxon>
        <taxon>Bacillati</taxon>
        <taxon>Actinomycetota</taxon>
        <taxon>Actinomycetes</taxon>
        <taxon>Micromonosporales</taxon>
        <taxon>Micromonosporaceae</taxon>
        <taxon>Actinoplanes</taxon>
    </lineage>
</organism>
<evidence type="ECO:0000313" key="3">
    <source>
        <dbReference type="EMBL" id="SFE36754.1"/>
    </source>
</evidence>
<evidence type="ECO:0000256" key="1">
    <source>
        <dbReference type="SAM" id="MobiDB-lite"/>
    </source>
</evidence>
<feature type="region of interest" description="Disordered" evidence="1">
    <location>
        <begin position="1097"/>
        <end position="1123"/>
    </location>
</feature>
<accession>A0A1I1ZY30</accession>
<dbReference type="STRING" id="35752.SAMN05421541_101387"/>
<sequence>MGIVSQGLTYTDAVKLLGGSGPLMKAADNLLGGVLAVATAGGSEAAISLFDAKTEAVRLGHLVAERITDVVRDQTRYNRSQRLHAAHGVLVVSSFFVSLDDCLETAGLANPAFTRDDQLRFLAASRSGGSWQAHLLDAGIPAPGPDRTGDRLRADLLGWFAARARQMAAHLTGLAAWDAADDRARRAAEALLTGGLPEIAADRYEEVVRRLVQDVPEFGIWLARLESRAVSRGLEGLESALLRATSHRDPARHRAALARVCRAELDEPILGGDAGELTMPSLASAYLDPRFRVRPGAPGLRPADEDWWAGAEVRSDFDTFLATYLTTPQAAAVPLVLLGQPGGGKSSLTRILAARLPAADYLVVRVALREVRAEASIQDQIEQALRGTIGETVAWAELAGSADAAMPVILLDGLDELLQATGVHQSDYLERVAAFQRREELLGRPAAVIVTSRVAVADRARIPAGGLVARLEPFDEPQVDRWLDFWNTANARYWAGTGLRPLTRDVVLRFPDLAAQPLLLLMLALYDAGANALQSAEDFDTGELYERLLHDFAEREVRRVHGANHPERERRELVHDELERLSVVAFAMFHRLRLWATADELDADLTGLGLRASGAPETEGFHRAFTAGEEMVGRFFFIQRTQAVQEDQTRQTYEFLHATFGEYLVARLVVHAVDQGVALSRARTGRLGHAEDDTLLRDLLGFTPLCARSTVVPFLRKMLRTGSRDWLLAKLRVAVTRPTHTPRAYQPVDKRLDHWMATYSFNLALLVLCCGGQVRASELYQHARDPASWLRDTASQWRAAVPGGMLLDGLTSVQVTRTWADDERRDLIMEFADEPVSAAVDPMWSNQFGPSWRFSASGVIDGFSENFPLAPAMAMMDLSGAFSDDVLRHAADPILSELLWPAMATFVEHEQGRVESVARSLVRLLLVVRSHAWTRQDLLTAHERVTVALSRWGDRAVSPPGLSRCTTIYLERLVQDCLYFSAVETMRLLDRLTFADPVQAALFLECLAGFWQQLDPAHDTLISLGMHLAADGAEQLSPEACLRLLEALPVAGSWEPGNLLAAFDRRLARSDARARIGADPWFAARLRDAVARFDGHQRAGRAAASPGEQWPGEGAVVGDGSTG</sequence>
<proteinExistence type="predicted"/>
<gene>
    <name evidence="3" type="ORF">SAMN05421541_101387</name>
</gene>
<evidence type="ECO:0000259" key="2">
    <source>
        <dbReference type="Pfam" id="PF22738"/>
    </source>
</evidence>